<sequence>MLIIDLLPGELEELWNAWGMITLALVSFTLQIVLTLLGGRRRYIPGIQIRFIVWFAYLLSGSVVKIIMGKLTTIEVRDIEKQNITIELMALLAPLLLVQIGNPDTITAYSIEDNRLGLRQLLSLLFQVGIVVYILIRCWTNSPLSFLYLPTFLAGIIKYGESAWALKSALWNSGLTTADLAEEENALSLFKKLSEDIPDLELISKAYYRFNCFKPHLENWLYQPFYESLSWMSIDAYSAEDVFRITDSELGFMYDALYTKAPIIYTWIGCILRIISLFSLVFTLFGFTILFTEGFISHTDAGFTYSMLIGAIILEVYQIILLPFSDWAIIEMIKHYDMPFVMPCLRVLAPRSYKWKRWSNSLAQFNLVDFCLRDEQFKFGGILKFHGMDMKIRKCKSKTRVDFPKELKELMVQEMKEIDIERGLKPITQRGQWALQRYGCLNHDFRWSIKRDFDKSITIWHIATDICYRSDNAQYDTTNTQIEMCRLLSNYMMYLLAIRPHMLCSTTAKIIFKHTSTKLSTFLRARPSTIKDEYEACRILRTEELHKESDADRKNETMVTAKWHVLRDAQRLARNLLDRENRWLIISGIWMEMLCYAASNCPVDHHSEQLRRGGGLITHVWLLLAHKTDKFSTSD</sequence>
<organism evidence="3 4">
    <name type="scientific">Quercus lobata</name>
    <name type="common">Valley oak</name>
    <dbReference type="NCBI Taxonomy" id="97700"/>
    <lineage>
        <taxon>Eukaryota</taxon>
        <taxon>Viridiplantae</taxon>
        <taxon>Streptophyta</taxon>
        <taxon>Embryophyta</taxon>
        <taxon>Tracheophyta</taxon>
        <taxon>Spermatophyta</taxon>
        <taxon>Magnoliopsida</taxon>
        <taxon>eudicotyledons</taxon>
        <taxon>Gunneridae</taxon>
        <taxon>Pentapetalae</taxon>
        <taxon>rosids</taxon>
        <taxon>fabids</taxon>
        <taxon>Fagales</taxon>
        <taxon>Fagaceae</taxon>
        <taxon>Quercus</taxon>
    </lineage>
</organism>
<protein>
    <recommendedName>
        <fullName evidence="2">DUF4220 domain-containing protein</fullName>
    </recommendedName>
</protein>
<dbReference type="PANTHER" id="PTHR31325">
    <property type="entry name" value="OS01G0798800 PROTEIN-RELATED"/>
    <property type="match status" value="1"/>
</dbReference>
<feature type="transmembrane region" description="Helical" evidence="1">
    <location>
        <begin position="49"/>
        <end position="68"/>
    </location>
</feature>
<dbReference type="InParanoid" id="A0A7N2L2J6"/>
<gene>
    <name evidence="3" type="primary">LOC115973878</name>
</gene>
<feature type="transmembrane region" description="Helical" evidence="1">
    <location>
        <begin position="116"/>
        <end position="136"/>
    </location>
</feature>
<dbReference type="GeneID" id="115973878"/>
<dbReference type="AlphaFoldDB" id="A0A7N2L2J6"/>
<evidence type="ECO:0000313" key="3">
    <source>
        <dbReference type="EnsemblPlants" id="QL02p094339:mrna:CDS:1"/>
    </source>
</evidence>
<keyword evidence="1" id="KW-0812">Transmembrane</keyword>
<dbReference type="RefSeq" id="XP_030949978.1">
    <property type="nucleotide sequence ID" value="XM_031094118.1"/>
</dbReference>
<feature type="transmembrane region" description="Helical" evidence="1">
    <location>
        <begin position="15"/>
        <end position="37"/>
    </location>
</feature>
<accession>A0A7N2L2J6</accession>
<proteinExistence type="predicted"/>
<feature type="transmembrane region" description="Helical" evidence="1">
    <location>
        <begin position="88"/>
        <end position="109"/>
    </location>
</feature>
<dbReference type="OrthoDB" id="1689146at2759"/>
<feature type="domain" description="DUF4220" evidence="2">
    <location>
        <begin position="54"/>
        <end position="370"/>
    </location>
</feature>
<feature type="transmembrane region" description="Helical" evidence="1">
    <location>
        <begin position="142"/>
        <end position="160"/>
    </location>
</feature>
<dbReference type="Pfam" id="PF04578">
    <property type="entry name" value="DUF594"/>
    <property type="match status" value="1"/>
</dbReference>
<evidence type="ECO:0000259" key="2">
    <source>
        <dbReference type="Pfam" id="PF13968"/>
    </source>
</evidence>
<dbReference type="Gramene" id="QL02p094339:mrna">
    <property type="protein sequence ID" value="QL02p094339:mrna:CDS:1"/>
    <property type="gene ID" value="QL02p094339"/>
</dbReference>
<name>A0A7N2L2J6_QUELO</name>
<evidence type="ECO:0000313" key="4">
    <source>
        <dbReference type="Proteomes" id="UP000594261"/>
    </source>
</evidence>
<reference evidence="3" key="2">
    <citation type="submission" date="2021-01" db="UniProtKB">
        <authorList>
            <consortium name="EnsemblPlants"/>
        </authorList>
    </citation>
    <scope>IDENTIFICATION</scope>
</reference>
<dbReference type="Pfam" id="PF13968">
    <property type="entry name" value="DUF4220"/>
    <property type="match status" value="1"/>
</dbReference>
<dbReference type="Proteomes" id="UP000594261">
    <property type="component" value="Chromosome 2"/>
</dbReference>
<keyword evidence="1" id="KW-1133">Transmembrane helix</keyword>
<feature type="transmembrane region" description="Helical" evidence="1">
    <location>
        <begin position="263"/>
        <end position="291"/>
    </location>
</feature>
<evidence type="ECO:0000256" key="1">
    <source>
        <dbReference type="SAM" id="Phobius"/>
    </source>
</evidence>
<dbReference type="InterPro" id="IPR025315">
    <property type="entry name" value="DUF4220"/>
</dbReference>
<reference evidence="4" key="1">
    <citation type="journal article" date="2016" name="G3 (Bethesda)">
        <title>First Draft Assembly and Annotation of the Genome of a California Endemic Oak Quercus lobata Nee (Fagaceae).</title>
        <authorList>
            <person name="Sork V.L."/>
            <person name="Fitz-Gibbon S.T."/>
            <person name="Puiu D."/>
            <person name="Crepeau M."/>
            <person name="Gugger P.F."/>
            <person name="Sherman R."/>
            <person name="Stevens K."/>
            <person name="Langley C.H."/>
            <person name="Pellegrini M."/>
            <person name="Salzberg S.L."/>
        </authorList>
    </citation>
    <scope>NUCLEOTIDE SEQUENCE [LARGE SCALE GENOMIC DNA]</scope>
    <source>
        <strain evidence="4">cv. SW786</strain>
    </source>
</reference>
<keyword evidence="4" id="KW-1185">Reference proteome</keyword>
<dbReference type="OMA" id="DQEANMP"/>
<keyword evidence="1" id="KW-0472">Membrane</keyword>
<dbReference type="EnsemblPlants" id="QL02p094339:mrna">
    <property type="protein sequence ID" value="QL02p094339:mrna:CDS:1"/>
    <property type="gene ID" value="QL02p094339"/>
</dbReference>
<feature type="transmembrane region" description="Helical" evidence="1">
    <location>
        <begin position="303"/>
        <end position="324"/>
    </location>
</feature>
<dbReference type="InterPro" id="IPR007658">
    <property type="entry name" value="DUF594"/>
</dbReference>
<dbReference type="KEGG" id="qlo:115973878"/>